<gene>
    <name evidence="3" type="ORF">GCM10009788_33910</name>
</gene>
<evidence type="ECO:0000259" key="1">
    <source>
        <dbReference type="Pfam" id="PF13556"/>
    </source>
</evidence>
<proteinExistence type="predicted"/>
<protein>
    <submittedName>
        <fullName evidence="3">Helix-turn-helix domain-containing protein</fullName>
    </submittedName>
</protein>
<accession>A0ABN2AUH2</accession>
<evidence type="ECO:0000313" key="3">
    <source>
        <dbReference type="EMBL" id="GAA1527746.1"/>
    </source>
</evidence>
<comment type="caution">
    <text evidence="3">The sequence shown here is derived from an EMBL/GenBank/DDBJ whole genome shotgun (WGS) entry which is preliminary data.</text>
</comment>
<evidence type="ECO:0000313" key="4">
    <source>
        <dbReference type="Proteomes" id="UP001500842"/>
    </source>
</evidence>
<dbReference type="EMBL" id="BAAAOR010000025">
    <property type="protein sequence ID" value="GAA1527746.1"/>
    <property type="molecule type" value="Genomic_DNA"/>
</dbReference>
<reference evidence="3 4" key="1">
    <citation type="journal article" date="2019" name="Int. J. Syst. Evol. Microbiol.">
        <title>The Global Catalogue of Microorganisms (GCM) 10K type strain sequencing project: providing services to taxonomists for standard genome sequencing and annotation.</title>
        <authorList>
            <consortium name="The Broad Institute Genomics Platform"/>
            <consortium name="The Broad Institute Genome Sequencing Center for Infectious Disease"/>
            <person name="Wu L."/>
            <person name="Ma J."/>
        </authorList>
    </citation>
    <scope>NUCLEOTIDE SEQUENCE [LARGE SCALE GENOMIC DNA]</scope>
    <source>
        <strain evidence="3 4">JCM 14942</strain>
    </source>
</reference>
<dbReference type="Pfam" id="PF25906">
    <property type="entry name" value="PucR-like_N"/>
    <property type="match status" value="1"/>
</dbReference>
<dbReference type="PANTHER" id="PTHR33744:SF1">
    <property type="entry name" value="DNA-BINDING TRANSCRIPTIONAL ACTIVATOR ADER"/>
    <property type="match status" value="1"/>
</dbReference>
<dbReference type="Proteomes" id="UP001500842">
    <property type="component" value="Unassembled WGS sequence"/>
</dbReference>
<dbReference type="PANTHER" id="PTHR33744">
    <property type="entry name" value="CARBOHYDRATE DIACID REGULATOR"/>
    <property type="match status" value="1"/>
</dbReference>
<organism evidence="3 4">
    <name type="scientific">Nocardioides humi</name>
    <dbReference type="NCBI Taxonomy" id="449461"/>
    <lineage>
        <taxon>Bacteria</taxon>
        <taxon>Bacillati</taxon>
        <taxon>Actinomycetota</taxon>
        <taxon>Actinomycetes</taxon>
        <taxon>Propionibacteriales</taxon>
        <taxon>Nocardioidaceae</taxon>
        <taxon>Nocardioides</taxon>
    </lineage>
</organism>
<dbReference type="InterPro" id="IPR042070">
    <property type="entry name" value="PucR_C-HTH_sf"/>
</dbReference>
<dbReference type="InterPro" id="IPR058663">
    <property type="entry name" value="PucR-like_N"/>
</dbReference>
<feature type="domain" description="PucR C-terminal helix-turn-helix" evidence="1">
    <location>
        <begin position="327"/>
        <end position="385"/>
    </location>
</feature>
<dbReference type="Gene3D" id="1.10.10.2840">
    <property type="entry name" value="PucR C-terminal helix-turn-helix domain"/>
    <property type="match status" value="1"/>
</dbReference>
<dbReference type="Pfam" id="PF13556">
    <property type="entry name" value="HTH_30"/>
    <property type="match status" value="1"/>
</dbReference>
<dbReference type="InterPro" id="IPR025736">
    <property type="entry name" value="PucR_C-HTH_dom"/>
</dbReference>
<keyword evidence="4" id="KW-1185">Reference proteome</keyword>
<feature type="domain" description="PucR-like N-terminal" evidence="2">
    <location>
        <begin position="21"/>
        <end position="171"/>
    </location>
</feature>
<sequence>MPETATQVGTSETARLVLPAVRRRLPRIAQRVADEIRSTVPAYAGADHRQPVFTAVNSAAAYFIGRALGEPVSSMAADDLFAKLGFREGGGGGDLSRLDSAVRVAAGIYWAEIRVEAAALGISPYALEDLRDALDAYAEHLLDQARRGHAAGSTVREQDTGLARRRLVDGLLAGADLADLQPYTEVASWSLPAQVVVIAVELPEEARLDLSDLPASVLCRTATGRAALVGAEADTEDAIAQVRAQVPAARFAVCWPVEPRDAPAAHRWTQRALGLASKGILPPEPVLECRSYRTEIWLHAEPVMRRQLAQELLQPLLEETANSREILSETLLVWLETRDSAPAIAARLGVHPQTIRYRWRRINQLFGDALHDPEYVVQLMLVLKASIALWAAGDQSDFERYSGRAQ</sequence>
<dbReference type="InterPro" id="IPR051448">
    <property type="entry name" value="CdaR-like_regulators"/>
</dbReference>
<evidence type="ECO:0000259" key="2">
    <source>
        <dbReference type="Pfam" id="PF25906"/>
    </source>
</evidence>
<name>A0ABN2AUH2_9ACTN</name>